<evidence type="ECO:0000256" key="4">
    <source>
        <dbReference type="ARBA" id="ARBA00022777"/>
    </source>
</evidence>
<evidence type="ECO:0000256" key="2">
    <source>
        <dbReference type="ARBA" id="ARBA00022679"/>
    </source>
</evidence>
<dbReference type="GO" id="GO:0004674">
    <property type="term" value="F:protein serine/threonine kinase activity"/>
    <property type="evidence" value="ECO:0007669"/>
    <property type="project" value="UniProtKB-KW"/>
</dbReference>
<dbReference type="PROSITE" id="PS00108">
    <property type="entry name" value="PROTEIN_KINASE_ST"/>
    <property type="match status" value="1"/>
</dbReference>
<dbReference type="EMBL" id="CAJMXA010004027">
    <property type="protein sequence ID" value="CAE6531912.1"/>
    <property type="molecule type" value="Genomic_DNA"/>
</dbReference>
<feature type="domain" description="Protein kinase" evidence="9">
    <location>
        <begin position="1"/>
        <end position="274"/>
    </location>
</feature>
<evidence type="ECO:0000313" key="11">
    <source>
        <dbReference type="Proteomes" id="UP000663853"/>
    </source>
</evidence>
<evidence type="ECO:0000256" key="3">
    <source>
        <dbReference type="ARBA" id="ARBA00022741"/>
    </source>
</evidence>
<feature type="binding site" evidence="7">
    <location>
        <position position="241"/>
    </location>
    <ligand>
        <name>ATP</name>
        <dbReference type="ChEBI" id="CHEBI:30616"/>
    </ligand>
</feature>
<evidence type="ECO:0000256" key="5">
    <source>
        <dbReference type="ARBA" id="ARBA00022840"/>
    </source>
</evidence>
<gene>
    <name evidence="10" type="ORF">RDB_LOCUS169441</name>
</gene>
<dbReference type="SUPFAM" id="SSF56112">
    <property type="entry name" value="Protein kinase-like (PK-like)"/>
    <property type="match status" value="1"/>
</dbReference>
<keyword evidence="5 7" id="KW-0067">ATP-binding</keyword>
<protein>
    <recommendedName>
        <fullName evidence="9">Protein kinase domain-containing protein</fullName>
    </recommendedName>
</protein>
<evidence type="ECO:0000259" key="9">
    <source>
        <dbReference type="PROSITE" id="PS50011"/>
    </source>
</evidence>
<feature type="active site" description="Proton acceptor" evidence="6">
    <location>
        <position position="223"/>
    </location>
</feature>
<dbReference type="GO" id="GO:0005524">
    <property type="term" value="F:ATP binding"/>
    <property type="evidence" value="ECO:0007669"/>
    <property type="project" value="UniProtKB-KW"/>
</dbReference>
<evidence type="ECO:0000313" key="10">
    <source>
        <dbReference type="EMBL" id="CAE6531912.1"/>
    </source>
</evidence>
<accession>A0A8H3DM19</accession>
<dbReference type="InterPro" id="IPR030616">
    <property type="entry name" value="Aur-like"/>
</dbReference>
<keyword evidence="1" id="KW-0723">Serine/threonine-protein kinase</keyword>
<dbReference type="InterPro" id="IPR000719">
    <property type="entry name" value="Prot_kinase_dom"/>
</dbReference>
<comment type="caution">
    <text evidence="10">The sequence shown here is derived from an EMBL/GenBank/DDBJ whole genome shotgun (WGS) entry which is preliminary data.</text>
</comment>
<dbReference type="InterPro" id="IPR011009">
    <property type="entry name" value="Kinase-like_dom_sf"/>
</dbReference>
<sequence length="274" mass="30440">MSAQSDTRPIIIPEAAALSDASIGDETRIHGTPRDLLMRSPPYPYSEGYKATARKPAIFTTPTPSPQPLPTLPHSFTVFVVTLLVVIIVSRSSRLHGVRPCYSTLLHCSFHRPHFPLTSTHCPNCLVDRGCDECSWSTDDPGPSHLHASGVRLPRVYWPTIITTRFHRVQSIAHRDLKPENGTISVCSWLPVHVINANLVPQYTQQMIQALIYLHSQGIMHRDLKPSNILLTNGDQLKLADFGPSALLSEVCVLSLLTRLDIVKQCSQRMSNMA</sequence>
<dbReference type="PANTHER" id="PTHR24350">
    <property type="entry name" value="SERINE/THREONINE-PROTEIN KINASE IAL-RELATED"/>
    <property type="match status" value="1"/>
</dbReference>
<dbReference type="Pfam" id="PF00069">
    <property type="entry name" value="Pkinase"/>
    <property type="match status" value="1"/>
</dbReference>
<dbReference type="Gene3D" id="1.10.510.10">
    <property type="entry name" value="Transferase(Phosphotransferase) domain 1"/>
    <property type="match status" value="1"/>
</dbReference>
<feature type="non-terminal residue" evidence="10">
    <location>
        <position position="1"/>
    </location>
</feature>
<evidence type="ECO:0000256" key="6">
    <source>
        <dbReference type="PIRSR" id="PIRSR630616-1"/>
    </source>
</evidence>
<reference evidence="10" key="1">
    <citation type="submission" date="2021-01" db="EMBL/GenBank/DDBJ databases">
        <authorList>
            <person name="Kaushik A."/>
        </authorList>
    </citation>
    <scope>NUCLEOTIDE SEQUENCE</scope>
    <source>
        <strain evidence="10">AG6-10EEA</strain>
    </source>
</reference>
<evidence type="ECO:0000256" key="8">
    <source>
        <dbReference type="PIRSR" id="PIRSR630616-3"/>
    </source>
</evidence>
<feature type="cross-link" description="Glycyl lysine isopeptide (Lys-Gly) (interchain with G-Cter in SUMO2)" evidence="8">
    <location>
        <position position="225"/>
    </location>
</feature>
<keyword evidence="4" id="KW-0418">Kinase</keyword>
<dbReference type="Proteomes" id="UP000663853">
    <property type="component" value="Unassembled WGS sequence"/>
</dbReference>
<keyword evidence="3 7" id="KW-0547">Nucleotide-binding</keyword>
<organism evidence="10 11">
    <name type="scientific">Rhizoctonia solani</name>
    <dbReference type="NCBI Taxonomy" id="456999"/>
    <lineage>
        <taxon>Eukaryota</taxon>
        <taxon>Fungi</taxon>
        <taxon>Dikarya</taxon>
        <taxon>Basidiomycota</taxon>
        <taxon>Agaricomycotina</taxon>
        <taxon>Agaricomycetes</taxon>
        <taxon>Cantharellales</taxon>
        <taxon>Ceratobasidiaceae</taxon>
        <taxon>Rhizoctonia</taxon>
    </lineage>
</organism>
<keyword evidence="2" id="KW-0808">Transferase</keyword>
<dbReference type="AlphaFoldDB" id="A0A8H3DM19"/>
<dbReference type="InterPro" id="IPR008271">
    <property type="entry name" value="Ser/Thr_kinase_AS"/>
</dbReference>
<dbReference type="PROSITE" id="PS50011">
    <property type="entry name" value="PROTEIN_KINASE_DOM"/>
    <property type="match status" value="1"/>
</dbReference>
<proteinExistence type="predicted"/>
<evidence type="ECO:0000256" key="1">
    <source>
        <dbReference type="ARBA" id="ARBA00022527"/>
    </source>
</evidence>
<name>A0A8H3DM19_9AGAM</name>
<evidence type="ECO:0000256" key="7">
    <source>
        <dbReference type="PIRSR" id="PIRSR630616-2"/>
    </source>
</evidence>